<comment type="caution">
    <text evidence="3">The sequence shown here is derived from an EMBL/GenBank/DDBJ whole genome shotgun (WGS) entry which is preliminary data.</text>
</comment>
<dbReference type="PANTHER" id="PTHR39470">
    <property type="entry name" value="CHROMOSOME 10, WHOLE GENOME SHOTGUN SEQUENCE"/>
    <property type="match status" value="1"/>
</dbReference>
<evidence type="ECO:0000313" key="2">
    <source>
        <dbReference type="EMBL" id="KKA26935.1"/>
    </source>
</evidence>
<evidence type="ECO:0000313" key="3">
    <source>
        <dbReference type="EMBL" id="KKA26959.1"/>
    </source>
</evidence>
<sequence>MSLWATFKSLAIFFGPIILPRAVAFYRSQRTAAARHGLSPRPLPLGVYRGLLLLGLTSTLFLLNALFGAPENVFISTSSRLQIPADVLFNRLSTVHPLRASDEALRARFVNLESRLLYLKYGPATLADCVFCSSDRPSVYFYYALPTLVTPHLVNILMGALATSPLLAGPWALRWRNPAVLTAIMLALIDVYSVYVYDYKENARALRLGELDMFFWRMRMLRAVGLALFNAVLGSLMYLTATNRAFVELPPAAMRVEEMNKVLAAVMGKLNAVGIVKNSVTRDAVLRSHSNAYWSTEAKVTQQLMEEREVVDSVNDALENNRIDVSAVTRSAQQYASNILTPWLAAAEEKAKAFKKD</sequence>
<dbReference type="AlphaFoldDB" id="A0A0F4Z8U5"/>
<proteinExistence type="predicted"/>
<feature type="transmembrane region" description="Helical" evidence="1">
    <location>
        <begin position="220"/>
        <end position="241"/>
    </location>
</feature>
<keyword evidence="1" id="KW-0812">Transmembrane</keyword>
<evidence type="ECO:0000313" key="4">
    <source>
        <dbReference type="Proteomes" id="UP000033483"/>
    </source>
</evidence>
<dbReference type="EMBL" id="LAEV01001928">
    <property type="protein sequence ID" value="KKA26959.1"/>
    <property type="molecule type" value="Genomic_DNA"/>
</dbReference>
<keyword evidence="1" id="KW-0472">Membrane</keyword>
<dbReference type="EMBL" id="LAEV01001928">
    <property type="protein sequence ID" value="KKA26935.1"/>
    <property type="molecule type" value="Genomic_DNA"/>
</dbReference>
<dbReference type="PANTHER" id="PTHR39470:SF1">
    <property type="entry name" value="CHORISMATE SYNTHASE PROTEIN"/>
    <property type="match status" value="1"/>
</dbReference>
<dbReference type="OrthoDB" id="4218123at2759"/>
<dbReference type="Proteomes" id="UP000033483">
    <property type="component" value="Unassembled WGS sequence"/>
</dbReference>
<name>A0A0F4Z8U5_9PEZI</name>
<feature type="transmembrane region" description="Helical" evidence="1">
    <location>
        <begin position="179"/>
        <end position="199"/>
    </location>
</feature>
<keyword evidence="4" id="KW-1185">Reference proteome</keyword>
<organism evidence="3 4">
    <name type="scientific">Thielaviopsis punctulata</name>
    <dbReference type="NCBI Taxonomy" id="72032"/>
    <lineage>
        <taxon>Eukaryota</taxon>
        <taxon>Fungi</taxon>
        <taxon>Dikarya</taxon>
        <taxon>Ascomycota</taxon>
        <taxon>Pezizomycotina</taxon>
        <taxon>Sordariomycetes</taxon>
        <taxon>Hypocreomycetidae</taxon>
        <taxon>Microascales</taxon>
        <taxon>Ceratocystidaceae</taxon>
        <taxon>Thielaviopsis</taxon>
    </lineage>
</organism>
<evidence type="ECO:0000256" key="1">
    <source>
        <dbReference type="SAM" id="Phobius"/>
    </source>
</evidence>
<accession>A0A0F4Z8U5</accession>
<gene>
    <name evidence="3" type="ORF">TD95_001057</name>
    <name evidence="2" type="ORF">TD95_001067</name>
</gene>
<feature type="transmembrane region" description="Helical" evidence="1">
    <location>
        <begin position="48"/>
        <end position="67"/>
    </location>
</feature>
<protein>
    <submittedName>
        <fullName evidence="3">Uncharacterized protein</fullName>
    </submittedName>
</protein>
<reference evidence="3 4" key="1">
    <citation type="submission" date="2015-03" db="EMBL/GenBank/DDBJ databases">
        <authorList>
            <person name="Radwan O."/>
            <person name="Al-Naeli F.A."/>
            <person name="Rendon G.A."/>
            <person name="Fields C."/>
        </authorList>
    </citation>
    <scope>NUCLEOTIDE SEQUENCE [LARGE SCALE GENOMIC DNA]</scope>
    <source>
        <strain evidence="3">CR-DP1</strain>
    </source>
</reference>
<keyword evidence="1" id="KW-1133">Transmembrane helix</keyword>